<dbReference type="AlphaFoldDB" id="J3K5T8"/>
<evidence type="ECO:0000313" key="3">
    <source>
        <dbReference type="Proteomes" id="UP000001261"/>
    </source>
</evidence>
<feature type="region of interest" description="Disordered" evidence="1">
    <location>
        <begin position="112"/>
        <end position="149"/>
    </location>
</feature>
<sequence>MNIAGNVLPLSHFRRWLKQSCTLCLSHIMVNTNNMKLILGIGAKIRLNYFSLIDAPDHPTPATTTHHLCAAPTPLTTTAATPPPPPLPTTAFLPPSSTIRVSACQMAGIRAPVQFTKPVLEEQEEKEEKKKKKREEKNNDNDEDDDDDD</sequence>
<proteinExistence type="predicted"/>
<dbReference type="EMBL" id="GG704913">
    <property type="protein sequence ID" value="EAS29845.3"/>
    <property type="molecule type" value="Genomic_DNA"/>
</dbReference>
<accession>J3K5T8</accession>
<evidence type="ECO:0000313" key="2">
    <source>
        <dbReference type="EMBL" id="EAS29845.3"/>
    </source>
</evidence>
<dbReference type="GeneID" id="24164815"/>
<organism evidence="2 3">
    <name type="scientific">Coccidioides immitis (strain RS)</name>
    <name type="common">Valley fever fungus</name>
    <dbReference type="NCBI Taxonomy" id="246410"/>
    <lineage>
        <taxon>Eukaryota</taxon>
        <taxon>Fungi</taxon>
        <taxon>Dikarya</taxon>
        <taxon>Ascomycota</taxon>
        <taxon>Pezizomycotina</taxon>
        <taxon>Eurotiomycetes</taxon>
        <taxon>Eurotiomycetidae</taxon>
        <taxon>Onygenales</taxon>
        <taxon>Onygenaceae</taxon>
        <taxon>Coccidioides</taxon>
    </lineage>
</organism>
<dbReference type="OMA" id="PATIICH"/>
<protein>
    <submittedName>
        <fullName evidence="2">Uncharacterized protein</fullName>
    </submittedName>
</protein>
<gene>
    <name evidence="2" type="ORF">CIMG_13188</name>
</gene>
<dbReference type="Proteomes" id="UP000001261">
    <property type="component" value="Unassembled WGS sequence"/>
</dbReference>
<dbReference type="InParanoid" id="J3K5T8"/>
<dbReference type="STRING" id="246410.J3K5T8"/>
<dbReference type="KEGG" id="cim:CIMG_13188"/>
<keyword evidence="3" id="KW-1185">Reference proteome</keyword>
<dbReference type="VEuPathDB" id="FungiDB:CIMG_13188"/>
<reference evidence="3" key="1">
    <citation type="journal article" date="2009" name="Genome Res.">
        <title>Comparative genomic analyses of the human fungal pathogens Coccidioides and their relatives.</title>
        <authorList>
            <person name="Sharpton T.J."/>
            <person name="Stajich J.E."/>
            <person name="Rounsley S.D."/>
            <person name="Gardner M.J."/>
            <person name="Wortman J.R."/>
            <person name="Jordar V.S."/>
            <person name="Maiti R."/>
            <person name="Kodira C.D."/>
            <person name="Neafsey D.E."/>
            <person name="Zeng Q."/>
            <person name="Hung C.-Y."/>
            <person name="McMahan C."/>
            <person name="Muszewska A."/>
            <person name="Grynberg M."/>
            <person name="Mandel M.A."/>
            <person name="Kellner E.M."/>
            <person name="Barker B.M."/>
            <person name="Galgiani J.N."/>
            <person name="Orbach M.J."/>
            <person name="Kirkland T.N."/>
            <person name="Cole G.T."/>
            <person name="Henn M.R."/>
            <person name="Birren B.W."/>
            <person name="Taylor J.W."/>
        </authorList>
    </citation>
    <scope>NUCLEOTIDE SEQUENCE [LARGE SCALE GENOMIC DNA]</scope>
    <source>
        <strain evidence="3">RS</strain>
    </source>
</reference>
<evidence type="ECO:0000256" key="1">
    <source>
        <dbReference type="SAM" id="MobiDB-lite"/>
    </source>
</evidence>
<reference evidence="3" key="2">
    <citation type="journal article" date="2010" name="Genome Res.">
        <title>Population genomic sequencing of Coccidioides fungi reveals recent hybridization and transposon control.</title>
        <authorList>
            <person name="Neafsey D.E."/>
            <person name="Barker B.M."/>
            <person name="Sharpton T.J."/>
            <person name="Stajich J.E."/>
            <person name="Park D.J."/>
            <person name="Whiston E."/>
            <person name="Hung C.-Y."/>
            <person name="McMahan C."/>
            <person name="White J."/>
            <person name="Sykes S."/>
            <person name="Heiman D."/>
            <person name="Young S."/>
            <person name="Zeng Q."/>
            <person name="Abouelleil A."/>
            <person name="Aftuck L."/>
            <person name="Bessette D."/>
            <person name="Brown A."/>
            <person name="FitzGerald M."/>
            <person name="Lui A."/>
            <person name="Macdonald J.P."/>
            <person name="Priest M."/>
            <person name="Orbach M.J."/>
            <person name="Galgiani J.N."/>
            <person name="Kirkland T.N."/>
            <person name="Cole G.T."/>
            <person name="Birren B.W."/>
            <person name="Henn M.R."/>
            <person name="Taylor J.W."/>
            <person name="Rounsley S.D."/>
        </authorList>
    </citation>
    <scope>GENOME REANNOTATION</scope>
    <source>
        <strain evidence="3">RS</strain>
    </source>
</reference>
<name>J3K5T8_COCIM</name>
<dbReference type="RefSeq" id="XP_001241428.2">
    <property type="nucleotide sequence ID" value="XM_001241427.2"/>
</dbReference>